<dbReference type="GO" id="GO:0042781">
    <property type="term" value="F:3'-tRNA processing endoribonuclease activity"/>
    <property type="evidence" value="ECO:0007669"/>
    <property type="project" value="TreeGrafter"/>
</dbReference>
<feature type="compositionally biased region" description="Low complexity" evidence="1">
    <location>
        <begin position="378"/>
        <end position="396"/>
    </location>
</feature>
<feature type="compositionally biased region" description="Basic residues" evidence="1">
    <location>
        <begin position="465"/>
        <end position="474"/>
    </location>
</feature>
<dbReference type="EMBL" id="KZ819323">
    <property type="protein sequence ID" value="PWN22191.1"/>
    <property type="molecule type" value="Genomic_DNA"/>
</dbReference>
<proteinExistence type="predicted"/>
<dbReference type="AlphaFoldDB" id="A0A316UCP8"/>
<dbReference type="Gene3D" id="3.60.15.10">
    <property type="entry name" value="Ribonuclease Z/Hydroxyacylglutathione hydrolase-like"/>
    <property type="match status" value="1"/>
</dbReference>
<dbReference type="PANTHER" id="PTHR46018:SF2">
    <property type="entry name" value="ZINC PHOSPHODIESTERASE ELAC PROTEIN 1"/>
    <property type="match status" value="1"/>
</dbReference>
<keyword evidence="3" id="KW-1185">Reference proteome</keyword>
<feature type="compositionally biased region" description="Basic and acidic residues" evidence="1">
    <location>
        <begin position="397"/>
        <end position="411"/>
    </location>
</feature>
<accession>A0A316UCP8</accession>
<dbReference type="PANTHER" id="PTHR46018">
    <property type="entry name" value="ZINC PHOSPHODIESTERASE ELAC PROTEIN 1"/>
    <property type="match status" value="1"/>
</dbReference>
<evidence type="ECO:0000313" key="2">
    <source>
        <dbReference type="EMBL" id="PWN22191.1"/>
    </source>
</evidence>
<evidence type="ECO:0008006" key="4">
    <source>
        <dbReference type="Google" id="ProtNLM"/>
    </source>
</evidence>
<dbReference type="STRING" id="1684307.A0A316UCP8"/>
<reference evidence="2 3" key="1">
    <citation type="journal article" date="2018" name="Mol. Biol. Evol.">
        <title>Broad Genomic Sampling Reveals a Smut Pathogenic Ancestry of the Fungal Clade Ustilaginomycotina.</title>
        <authorList>
            <person name="Kijpornyongpan T."/>
            <person name="Mondo S.J."/>
            <person name="Barry K."/>
            <person name="Sandor L."/>
            <person name="Lee J."/>
            <person name="Lipzen A."/>
            <person name="Pangilinan J."/>
            <person name="LaButti K."/>
            <person name="Hainaut M."/>
            <person name="Henrissat B."/>
            <person name="Grigoriev I.V."/>
            <person name="Spatafora J.W."/>
            <person name="Aime M.C."/>
        </authorList>
    </citation>
    <scope>NUCLEOTIDE SEQUENCE [LARGE SCALE GENOMIC DNA]</scope>
    <source>
        <strain evidence="2 3">MCA 4718</strain>
    </source>
</reference>
<evidence type="ECO:0000256" key="1">
    <source>
        <dbReference type="SAM" id="MobiDB-lite"/>
    </source>
</evidence>
<sequence>MGPSSPVEPNDKPRVEIYGPLGLRALIRTQLTLCFTGLQGKYVVHELLWPEQIQQQKQQASASTSTSSYGYAETQAPLSAAVHGPQRVIPLLPFHESELLGRDIVLDEATASWSDFTSVNGVSISAAPILHRCPTVGYVFKEPPQASPLPSDTFQRLDANAERLLSERGVRNPRSLVGKLIKQRERVDLPDGTFLDPPPLDIKGRKICVCGDTRDATGGLPAHKGLVPLAQNSDVLVHESTNIALPVALSQSKKPQTFEEVTEKASSRGHSTPQGAGAFAGSIRASALLLNHFSVRYPAPHSRLLEEFANGNRNGSGSGALKADRAFQVMQEFAEQATQAWHAAMPQDDPPTAPWRSRRAIPSWDGLTYDVWREDQVQGRSGQAATAGGATVNGVREGTHRRFDSGPDHRAVGNGSRGGSGGHRGGRLDDRGSHRHRGGGRGGGSGSGSGGSNDGHHAGRGGGGGHRHHHRGKRGAAGEPYPRPS</sequence>
<dbReference type="SUPFAM" id="SSF56281">
    <property type="entry name" value="Metallo-hydrolase/oxidoreductase"/>
    <property type="match status" value="1"/>
</dbReference>
<dbReference type="GeneID" id="37013626"/>
<name>A0A316UCP8_9BASI</name>
<evidence type="ECO:0000313" key="3">
    <source>
        <dbReference type="Proteomes" id="UP000245942"/>
    </source>
</evidence>
<feature type="region of interest" description="Disordered" evidence="1">
    <location>
        <begin position="378"/>
        <end position="485"/>
    </location>
</feature>
<organism evidence="2 3">
    <name type="scientific">Pseudomicrostroma glucosiphilum</name>
    <dbReference type="NCBI Taxonomy" id="1684307"/>
    <lineage>
        <taxon>Eukaryota</taxon>
        <taxon>Fungi</taxon>
        <taxon>Dikarya</taxon>
        <taxon>Basidiomycota</taxon>
        <taxon>Ustilaginomycotina</taxon>
        <taxon>Exobasidiomycetes</taxon>
        <taxon>Microstromatales</taxon>
        <taxon>Microstromatales incertae sedis</taxon>
        <taxon>Pseudomicrostroma</taxon>
    </lineage>
</organism>
<feature type="compositionally biased region" description="Gly residues" evidence="1">
    <location>
        <begin position="440"/>
        <end position="453"/>
    </location>
</feature>
<dbReference type="GO" id="GO:0005634">
    <property type="term" value="C:nucleus"/>
    <property type="evidence" value="ECO:0007669"/>
    <property type="project" value="TreeGrafter"/>
</dbReference>
<gene>
    <name evidence="2" type="ORF">BCV69DRAFT_281196</name>
</gene>
<protein>
    <recommendedName>
        <fullName evidence="4">Metallo-beta-lactamase domain-containing protein</fullName>
    </recommendedName>
</protein>
<dbReference type="RefSeq" id="XP_025349351.1">
    <property type="nucleotide sequence ID" value="XM_025491892.1"/>
</dbReference>
<dbReference type="OrthoDB" id="527344at2759"/>
<dbReference type="Proteomes" id="UP000245942">
    <property type="component" value="Unassembled WGS sequence"/>
</dbReference>
<dbReference type="InterPro" id="IPR036866">
    <property type="entry name" value="RibonucZ/Hydroxyglut_hydro"/>
</dbReference>